<dbReference type="InterPro" id="IPR006674">
    <property type="entry name" value="HD_domain"/>
</dbReference>
<dbReference type="SUPFAM" id="SSF109604">
    <property type="entry name" value="HD-domain/PDEase-like"/>
    <property type="match status" value="1"/>
</dbReference>
<evidence type="ECO:0000313" key="5">
    <source>
        <dbReference type="Proteomes" id="UP000697995"/>
    </source>
</evidence>
<proteinExistence type="predicted"/>
<dbReference type="InterPro" id="IPR039356">
    <property type="entry name" value="YfbR/HDDC2"/>
</dbReference>
<accession>A0ABS1CRP1</accession>
<keyword evidence="1" id="KW-0479">Metal-binding</keyword>
<dbReference type="PANTHER" id="PTHR11845:SF13">
    <property type="entry name" value="5'-DEOXYNUCLEOTIDASE HDDC2"/>
    <property type="match status" value="1"/>
</dbReference>
<keyword evidence="5" id="KW-1185">Reference proteome</keyword>
<feature type="domain" description="HD" evidence="3">
    <location>
        <begin position="16"/>
        <end position="166"/>
    </location>
</feature>
<organism evidence="4 5">
    <name type="scientific">Paracraurococcus ruber</name>
    <dbReference type="NCBI Taxonomy" id="77675"/>
    <lineage>
        <taxon>Bacteria</taxon>
        <taxon>Pseudomonadati</taxon>
        <taxon>Pseudomonadota</taxon>
        <taxon>Alphaproteobacteria</taxon>
        <taxon>Acetobacterales</taxon>
        <taxon>Roseomonadaceae</taxon>
        <taxon>Paracraurococcus</taxon>
    </lineage>
</organism>
<evidence type="ECO:0000313" key="4">
    <source>
        <dbReference type="EMBL" id="MBK1657117.1"/>
    </source>
</evidence>
<dbReference type="Proteomes" id="UP000697995">
    <property type="component" value="Unassembled WGS sequence"/>
</dbReference>
<reference evidence="4 5" key="1">
    <citation type="journal article" date="2020" name="Microorganisms">
        <title>Osmotic Adaptation and Compatible Solute Biosynthesis of Phototrophic Bacteria as Revealed from Genome Analyses.</title>
        <authorList>
            <person name="Imhoff J.F."/>
            <person name="Rahn T."/>
            <person name="Kunzel S."/>
            <person name="Keller A."/>
            <person name="Neulinger S.C."/>
        </authorList>
    </citation>
    <scope>NUCLEOTIDE SEQUENCE [LARGE SCALE GENOMIC DNA]</scope>
    <source>
        <strain evidence="4 5">DSM 15382</strain>
    </source>
</reference>
<evidence type="ECO:0000256" key="1">
    <source>
        <dbReference type="ARBA" id="ARBA00022723"/>
    </source>
</evidence>
<sequence>MDPQRIDALLGFLALADRLKTVERRGLVPLPDGTLRRENSAEHCWTIAVVALLLHREVAAETDLARVLSMLAVHDLVEVEAGDTYAYDPAGRATQVERELAAADIVFARLPPDLGPRLRALWEEFEAGETPEARFAMACDRTQGFLQNVLSGGRAWRDHGVALADTRPRMAPAEAVDPAFAALIGALYDRARQGGMFGEAPPA</sequence>
<dbReference type="PANTHER" id="PTHR11845">
    <property type="entry name" value="5'-DEOXYNUCLEOTIDASE HDDC2"/>
    <property type="match status" value="1"/>
</dbReference>
<dbReference type="EMBL" id="NRSG01000010">
    <property type="protein sequence ID" value="MBK1657117.1"/>
    <property type="molecule type" value="Genomic_DNA"/>
</dbReference>
<dbReference type="RefSeq" id="WP_133219483.1">
    <property type="nucleotide sequence ID" value="NZ_NRSG01000010.1"/>
</dbReference>
<comment type="caution">
    <text evidence="4">The sequence shown here is derived from an EMBL/GenBank/DDBJ whole genome shotgun (WGS) entry which is preliminary data.</text>
</comment>
<dbReference type="Pfam" id="PF13023">
    <property type="entry name" value="HD_3"/>
    <property type="match status" value="1"/>
</dbReference>
<dbReference type="Gene3D" id="1.10.3210.10">
    <property type="entry name" value="Hypothetical protein af1432"/>
    <property type="match status" value="1"/>
</dbReference>
<name>A0ABS1CRP1_9PROT</name>
<evidence type="ECO:0000259" key="3">
    <source>
        <dbReference type="Pfam" id="PF13023"/>
    </source>
</evidence>
<keyword evidence="2" id="KW-0378">Hydrolase</keyword>
<gene>
    <name evidence="4" type="ORF">CKO45_02590</name>
</gene>
<protein>
    <recommendedName>
        <fullName evidence="3">HD domain-containing protein</fullName>
    </recommendedName>
</protein>
<evidence type="ECO:0000256" key="2">
    <source>
        <dbReference type="ARBA" id="ARBA00022801"/>
    </source>
</evidence>